<dbReference type="GO" id="GO:0016616">
    <property type="term" value="F:oxidoreductase activity, acting on the CH-OH group of donors, NAD or NADP as acceptor"/>
    <property type="evidence" value="ECO:0000318"/>
    <property type="project" value="GO_Central"/>
</dbReference>
<evidence type="ECO:0000313" key="4">
    <source>
        <dbReference type="Proteomes" id="UP000017836"/>
    </source>
</evidence>
<dbReference type="InterPro" id="IPR036291">
    <property type="entry name" value="NAD(P)-bd_dom_sf"/>
</dbReference>
<evidence type="ECO:0000256" key="1">
    <source>
        <dbReference type="ARBA" id="ARBA00023002"/>
    </source>
</evidence>
<protein>
    <recommendedName>
        <fullName evidence="2">NAD(P)-binding domain-containing protein</fullName>
    </recommendedName>
</protein>
<sequence length="304" mass="33979">MAISSGGENARPVCVMDASGNLGIGLVERLLKKGYSVHAAVQNGDDGQILRKMITENENLKVFGTDMMDYQSIIDAIKGCFGLFYAFKSPMDQSDYDEFSVETEVMAAHNVLEACAQTESMERVVFTSSVTAVVWKGDKNQASDVDERDWSDPNLCRKFKLWHGLAKTLAERTAWALAMDRGVDMVSINSGLLTRPQIPLSHPYLKGAAEMYEGGVFVTVDIGFLVDAHICVYENPSAYGRYICFNQLINRSEDAARFARMLRPPVPSPPSSEDSKIYEQRITNKKLNKLMVDFEREDENQQCI</sequence>
<keyword evidence="1" id="KW-0560">Oxidoreductase</keyword>
<dbReference type="eggNOG" id="KOG1502">
    <property type="taxonomic scope" value="Eukaryota"/>
</dbReference>
<proteinExistence type="predicted"/>
<dbReference type="PANTHER" id="PTHR10366">
    <property type="entry name" value="NAD DEPENDENT EPIMERASE/DEHYDRATASE"/>
    <property type="match status" value="1"/>
</dbReference>
<accession>W1P2L2</accession>
<dbReference type="Pfam" id="PF13460">
    <property type="entry name" value="NAD_binding_10"/>
    <property type="match status" value="1"/>
</dbReference>
<organism evidence="3 4">
    <name type="scientific">Amborella trichopoda</name>
    <dbReference type="NCBI Taxonomy" id="13333"/>
    <lineage>
        <taxon>Eukaryota</taxon>
        <taxon>Viridiplantae</taxon>
        <taxon>Streptophyta</taxon>
        <taxon>Embryophyta</taxon>
        <taxon>Tracheophyta</taxon>
        <taxon>Spermatophyta</taxon>
        <taxon>Magnoliopsida</taxon>
        <taxon>Amborellales</taxon>
        <taxon>Amborellaceae</taxon>
        <taxon>Amborella</taxon>
    </lineage>
</organism>
<dbReference type="EMBL" id="KI394767">
    <property type="protein sequence ID" value="ERN01165.1"/>
    <property type="molecule type" value="Genomic_DNA"/>
</dbReference>
<dbReference type="OrthoDB" id="2735536at2759"/>
<gene>
    <name evidence="3" type="ORF">AMTR_s00002p00222610</name>
</gene>
<name>W1P2L2_AMBTC</name>
<dbReference type="InterPro" id="IPR016040">
    <property type="entry name" value="NAD(P)-bd_dom"/>
</dbReference>
<dbReference type="STRING" id="13333.W1P2L2"/>
<keyword evidence="4" id="KW-1185">Reference proteome</keyword>
<dbReference type="Proteomes" id="UP000017836">
    <property type="component" value="Unassembled WGS sequence"/>
</dbReference>
<dbReference type="SUPFAM" id="SSF51735">
    <property type="entry name" value="NAD(P)-binding Rossmann-fold domains"/>
    <property type="match status" value="1"/>
</dbReference>
<evidence type="ECO:0000259" key="2">
    <source>
        <dbReference type="Pfam" id="PF13460"/>
    </source>
</evidence>
<feature type="domain" description="NAD(P)-binding" evidence="2">
    <location>
        <begin position="18"/>
        <end position="133"/>
    </location>
</feature>
<dbReference type="Gramene" id="ERN01165">
    <property type="protein sequence ID" value="ERN01165"/>
    <property type="gene ID" value="AMTR_s00002p00222610"/>
</dbReference>
<dbReference type="KEGG" id="atr:18429243"/>
<dbReference type="InterPro" id="IPR050425">
    <property type="entry name" value="NAD(P)_dehydrat-like"/>
</dbReference>
<dbReference type="Gene3D" id="3.40.50.720">
    <property type="entry name" value="NAD(P)-binding Rossmann-like Domain"/>
    <property type="match status" value="1"/>
</dbReference>
<dbReference type="AlphaFoldDB" id="W1P2L2"/>
<dbReference type="OMA" id="HSCFLDE"/>
<reference evidence="4" key="1">
    <citation type="journal article" date="2013" name="Science">
        <title>The Amborella genome and the evolution of flowering plants.</title>
        <authorList>
            <consortium name="Amborella Genome Project"/>
        </authorList>
    </citation>
    <scope>NUCLEOTIDE SEQUENCE [LARGE SCALE GENOMIC DNA]</scope>
</reference>
<dbReference type="HOGENOM" id="CLU_007383_9_1_1"/>
<dbReference type="CDD" id="cd08958">
    <property type="entry name" value="FR_SDR_e"/>
    <property type="match status" value="1"/>
</dbReference>
<evidence type="ECO:0000313" key="3">
    <source>
        <dbReference type="EMBL" id="ERN01165.1"/>
    </source>
</evidence>
<dbReference type="PANTHER" id="PTHR10366:SF749">
    <property type="entry name" value="NAD DEPENDENT EPIMERASE_DEHYDRATASE FAMILY PROTEIN, EXPRESSED"/>
    <property type="match status" value="1"/>
</dbReference>